<dbReference type="Pfam" id="PF01202">
    <property type="entry name" value="SKI"/>
    <property type="match status" value="1"/>
</dbReference>
<evidence type="ECO:0000256" key="6">
    <source>
        <dbReference type="ARBA" id="ARBA00022777"/>
    </source>
</evidence>
<keyword evidence="11" id="KW-1185">Reference proteome</keyword>
<dbReference type="Gene3D" id="3.40.50.300">
    <property type="entry name" value="P-loop containing nucleotide triphosphate hydrolases"/>
    <property type="match status" value="1"/>
</dbReference>
<comment type="pathway">
    <text evidence="1">Carbohydrate acid metabolism.</text>
</comment>
<dbReference type="EMBL" id="CP126981">
    <property type="protein sequence ID" value="WIM90207.1"/>
    <property type="molecule type" value="Genomic_DNA"/>
</dbReference>
<comment type="similarity">
    <text evidence="2 9">Belongs to the gluconokinase GntK/GntV family.</text>
</comment>
<dbReference type="PANTHER" id="PTHR43442">
    <property type="entry name" value="GLUCONOKINASE-RELATED"/>
    <property type="match status" value="1"/>
</dbReference>
<evidence type="ECO:0000256" key="4">
    <source>
        <dbReference type="ARBA" id="ARBA00022679"/>
    </source>
</evidence>
<evidence type="ECO:0000313" key="10">
    <source>
        <dbReference type="EMBL" id="WIM90207.1"/>
    </source>
</evidence>
<evidence type="ECO:0000256" key="5">
    <source>
        <dbReference type="ARBA" id="ARBA00022741"/>
    </source>
</evidence>
<comment type="catalytic activity">
    <reaction evidence="8 9">
        <text>D-gluconate + ATP = 6-phospho-D-gluconate + ADP + H(+)</text>
        <dbReference type="Rhea" id="RHEA:19433"/>
        <dbReference type="ChEBI" id="CHEBI:15378"/>
        <dbReference type="ChEBI" id="CHEBI:18391"/>
        <dbReference type="ChEBI" id="CHEBI:30616"/>
        <dbReference type="ChEBI" id="CHEBI:58759"/>
        <dbReference type="ChEBI" id="CHEBI:456216"/>
        <dbReference type="EC" id="2.7.1.12"/>
    </reaction>
</comment>
<dbReference type="Proteomes" id="UP001236585">
    <property type="component" value="Chromosome"/>
</dbReference>
<evidence type="ECO:0000256" key="3">
    <source>
        <dbReference type="ARBA" id="ARBA00012054"/>
    </source>
</evidence>
<keyword evidence="6 9" id="KW-0418">Kinase</keyword>
<evidence type="ECO:0000256" key="8">
    <source>
        <dbReference type="ARBA" id="ARBA00048090"/>
    </source>
</evidence>
<evidence type="ECO:0000313" key="11">
    <source>
        <dbReference type="Proteomes" id="UP001236585"/>
    </source>
</evidence>
<dbReference type="SUPFAM" id="SSF52540">
    <property type="entry name" value="P-loop containing nucleoside triphosphate hydrolases"/>
    <property type="match status" value="1"/>
</dbReference>
<evidence type="ECO:0000256" key="7">
    <source>
        <dbReference type="ARBA" id="ARBA00022840"/>
    </source>
</evidence>
<organism evidence="10 11">
    <name type="scientific">Candidatus Mycobacterium wuenschmannii</name>
    <dbReference type="NCBI Taxonomy" id="3027808"/>
    <lineage>
        <taxon>Bacteria</taxon>
        <taxon>Bacillati</taxon>
        <taxon>Actinomycetota</taxon>
        <taxon>Actinomycetes</taxon>
        <taxon>Mycobacteriales</taxon>
        <taxon>Mycobacteriaceae</taxon>
        <taxon>Mycobacterium</taxon>
    </lineage>
</organism>
<dbReference type="EC" id="2.7.1.12" evidence="3 9"/>
<dbReference type="CDD" id="cd02021">
    <property type="entry name" value="GntK"/>
    <property type="match status" value="1"/>
</dbReference>
<accession>A0ABY8W569</accession>
<name>A0ABY8W569_9MYCO</name>
<evidence type="ECO:0000256" key="2">
    <source>
        <dbReference type="ARBA" id="ARBA00008420"/>
    </source>
</evidence>
<dbReference type="PANTHER" id="PTHR43442:SF3">
    <property type="entry name" value="GLUCONOKINASE-RELATED"/>
    <property type="match status" value="1"/>
</dbReference>
<gene>
    <name evidence="10" type="ORF">PT015_06530</name>
</gene>
<reference evidence="10 11" key="1">
    <citation type="journal article" date="2023" name="Microbiol. Resour. Announc.">
        <title>Complete Genome Sequence of Mycobacterium wuenschmanii, a novel Nontuberculous Mycobacterium Isolated from a captive population of Amazon Milk Frogs.</title>
        <authorList>
            <person name="Hicks J."/>
            <person name="Zeineldin M."/>
            <person name="Ward H."/>
            <person name="Wuenschmann A."/>
            <person name="Camp P."/>
            <person name="Farrell D."/>
            <person name="Lehman K."/>
            <person name="Thacker T."/>
            <person name="Cuthbert E."/>
        </authorList>
    </citation>
    <scope>NUCLEOTIDE SEQUENCE [LARGE SCALE GENOMIC DNA]</scope>
    <source>
        <strain evidence="10 11">Wuenschmanii</strain>
    </source>
</reference>
<dbReference type="InterPro" id="IPR006001">
    <property type="entry name" value="Therm_gnt_kin"/>
</dbReference>
<sequence length="157" mass="17148">MGVSGSGKSSVGAALARRLDIPFADADTLHPATNVAKMSAGTPLDDDDRRPWLAAVGRWLADHDSGVMSCSALKRRYRDQLRSYRTTVEFLHLTGPPDIVGRRQADRPGHFMPSSLVRSQYDALEPLQPGERGMAVDIAQSVDTIVDAFVRYLSARP</sequence>
<dbReference type="NCBIfam" id="TIGR01313">
    <property type="entry name" value="therm_gnt_kin"/>
    <property type="match status" value="1"/>
</dbReference>
<dbReference type="GO" id="GO:0046316">
    <property type="term" value="F:gluconokinase activity"/>
    <property type="evidence" value="ECO:0007669"/>
    <property type="project" value="UniProtKB-EC"/>
</dbReference>
<dbReference type="InterPro" id="IPR027417">
    <property type="entry name" value="P-loop_NTPase"/>
</dbReference>
<keyword evidence="7 9" id="KW-0067">ATP-binding</keyword>
<dbReference type="InterPro" id="IPR031322">
    <property type="entry name" value="Shikimate/glucono_kinase"/>
</dbReference>
<proteinExistence type="inferred from homology"/>
<keyword evidence="4 9" id="KW-0808">Transferase</keyword>
<dbReference type="RefSeq" id="WP_285190967.1">
    <property type="nucleotide sequence ID" value="NZ_CP126981.1"/>
</dbReference>
<protein>
    <recommendedName>
        <fullName evidence="3 9">Gluconokinase</fullName>
        <ecNumber evidence="3 9">2.7.1.12</ecNumber>
    </recommendedName>
</protein>
<evidence type="ECO:0000256" key="1">
    <source>
        <dbReference type="ARBA" id="ARBA00004761"/>
    </source>
</evidence>
<evidence type="ECO:0000256" key="9">
    <source>
        <dbReference type="RuleBase" id="RU363066"/>
    </source>
</evidence>
<keyword evidence="5 9" id="KW-0547">Nucleotide-binding</keyword>